<organism evidence="3 4">
    <name type="scientific">Cylindrobasidium torrendii FP15055 ss-10</name>
    <dbReference type="NCBI Taxonomy" id="1314674"/>
    <lineage>
        <taxon>Eukaryota</taxon>
        <taxon>Fungi</taxon>
        <taxon>Dikarya</taxon>
        <taxon>Basidiomycota</taxon>
        <taxon>Agaricomycotina</taxon>
        <taxon>Agaricomycetes</taxon>
        <taxon>Agaricomycetidae</taxon>
        <taxon>Agaricales</taxon>
        <taxon>Marasmiineae</taxon>
        <taxon>Physalacriaceae</taxon>
        <taxon>Cylindrobasidium</taxon>
    </lineage>
</organism>
<gene>
    <name evidence="3" type="ORF">CYLTODRAFT_453889</name>
</gene>
<evidence type="ECO:0000256" key="2">
    <source>
        <dbReference type="SAM" id="SignalP"/>
    </source>
</evidence>
<dbReference type="Proteomes" id="UP000054007">
    <property type="component" value="Unassembled WGS sequence"/>
</dbReference>
<name>A0A0D7BCX7_9AGAR</name>
<feature type="signal peptide" evidence="2">
    <location>
        <begin position="1"/>
        <end position="18"/>
    </location>
</feature>
<feature type="compositionally biased region" description="Low complexity" evidence="1">
    <location>
        <begin position="72"/>
        <end position="89"/>
    </location>
</feature>
<evidence type="ECO:0000313" key="3">
    <source>
        <dbReference type="EMBL" id="KIY68100.1"/>
    </source>
</evidence>
<dbReference type="EMBL" id="KN880510">
    <property type="protein sequence ID" value="KIY68100.1"/>
    <property type="molecule type" value="Genomic_DNA"/>
</dbReference>
<evidence type="ECO:0000313" key="4">
    <source>
        <dbReference type="Proteomes" id="UP000054007"/>
    </source>
</evidence>
<reference evidence="3 4" key="1">
    <citation type="journal article" date="2015" name="Fungal Genet. Biol.">
        <title>Evolution of novel wood decay mechanisms in Agaricales revealed by the genome sequences of Fistulina hepatica and Cylindrobasidium torrendii.</title>
        <authorList>
            <person name="Floudas D."/>
            <person name="Held B.W."/>
            <person name="Riley R."/>
            <person name="Nagy L.G."/>
            <person name="Koehler G."/>
            <person name="Ransdell A.S."/>
            <person name="Younus H."/>
            <person name="Chow J."/>
            <person name="Chiniquy J."/>
            <person name="Lipzen A."/>
            <person name="Tritt A."/>
            <person name="Sun H."/>
            <person name="Haridas S."/>
            <person name="LaButti K."/>
            <person name="Ohm R.A."/>
            <person name="Kues U."/>
            <person name="Blanchette R.A."/>
            <person name="Grigoriev I.V."/>
            <person name="Minto R.E."/>
            <person name="Hibbett D.S."/>
        </authorList>
    </citation>
    <scope>NUCLEOTIDE SEQUENCE [LARGE SCALE GENOMIC DNA]</scope>
    <source>
        <strain evidence="3 4">FP15055 ss-10</strain>
    </source>
</reference>
<keyword evidence="2" id="KW-0732">Signal</keyword>
<feature type="region of interest" description="Disordered" evidence="1">
    <location>
        <begin position="41"/>
        <end position="111"/>
    </location>
</feature>
<dbReference type="AlphaFoldDB" id="A0A0D7BCX7"/>
<evidence type="ECO:0000256" key="1">
    <source>
        <dbReference type="SAM" id="MobiDB-lite"/>
    </source>
</evidence>
<sequence length="162" mass="18601">MAGFFWFLIGAGSATIWGQHKQWHEQHPEVGFWSNWNDRRKGLSCPSQQATPQIQNEAQMEKAPPTPAHTYQDAMMQQQASAPQKSSQSEWQSWGPWGSRQQQHGDSFKQWDERDFQKMRTKAQDAMADMGEATLDTLMATILAAKTKLAEQKERRAPDEKH</sequence>
<feature type="chain" id="PRO_5002317082" evidence="2">
    <location>
        <begin position="19"/>
        <end position="162"/>
    </location>
</feature>
<keyword evidence="4" id="KW-1185">Reference proteome</keyword>
<protein>
    <submittedName>
        <fullName evidence="3">Uncharacterized protein</fullName>
    </submittedName>
</protein>
<accession>A0A0D7BCX7</accession>
<feature type="compositionally biased region" description="Polar residues" evidence="1">
    <location>
        <begin position="45"/>
        <end position="58"/>
    </location>
</feature>
<proteinExistence type="predicted"/>
<dbReference type="OrthoDB" id="2960209at2759"/>